<feature type="region of interest" description="Disordered" evidence="1">
    <location>
        <begin position="434"/>
        <end position="455"/>
    </location>
</feature>
<dbReference type="Gene3D" id="3.30.1490.40">
    <property type="match status" value="1"/>
</dbReference>
<organism evidence="6 7">
    <name type="scientific">Solanum bulbocastanum</name>
    <name type="common">Wild potato</name>
    <dbReference type="NCBI Taxonomy" id="147425"/>
    <lineage>
        <taxon>Eukaryota</taxon>
        <taxon>Viridiplantae</taxon>
        <taxon>Streptophyta</taxon>
        <taxon>Embryophyta</taxon>
        <taxon>Tracheophyta</taxon>
        <taxon>Spermatophyta</taxon>
        <taxon>Magnoliopsida</taxon>
        <taxon>eudicotyledons</taxon>
        <taxon>Gunneridae</taxon>
        <taxon>Pentapetalae</taxon>
        <taxon>asterids</taxon>
        <taxon>lamiids</taxon>
        <taxon>Solanales</taxon>
        <taxon>Solanaceae</taxon>
        <taxon>Solanoideae</taxon>
        <taxon>Solaneae</taxon>
        <taxon>Solanum</taxon>
    </lineage>
</organism>
<evidence type="ECO:0000313" key="6">
    <source>
        <dbReference type="EMBL" id="KAK6804110.1"/>
    </source>
</evidence>
<dbReference type="CDD" id="cd10567">
    <property type="entry name" value="SWIB-MDM2_like"/>
    <property type="match status" value="1"/>
</dbReference>
<evidence type="ECO:0000259" key="5">
    <source>
        <dbReference type="PROSITE" id="PS51925"/>
    </source>
</evidence>
<dbReference type="InterPro" id="IPR036128">
    <property type="entry name" value="Plus3-like_sf"/>
</dbReference>
<name>A0AAN8UCJ2_SOLBU</name>
<dbReference type="SUPFAM" id="SSF55277">
    <property type="entry name" value="GYF domain"/>
    <property type="match status" value="1"/>
</dbReference>
<feature type="domain" description="DM2" evidence="5">
    <location>
        <begin position="29"/>
        <end position="112"/>
    </location>
</feature>
<feature type="domain" description="Plus3" evidence="4">
    <location>
        <begin position="157"/>
        <end position="286"/>
    </location>
</feature>
<evidence type="ECO:0000259" key="3">
    <source>
        <dbReference type="PROSITE" id="PS50829"/>
    </source>
</evidence>
<dbReference type="Pfam" id="PF02201">
    <property type="entry name" value="SWIB"/>
    <property type="match status" value="1"/>
</dbReference>
<dbReference type="PANTHER" id="PTHR46851:SF11">
    <property type="entry name" value="GYF DOMAIN-CONTAINING PROTEIN"/>
    <property type="match status" value="1"/>
</dbReference>
<evidence type="ECO:0008006" key="8">
    <source>
        <dbReference type="Google" id="ProtNLM"/>
    </source>
</evidence>
<accession>A0AAN8UCJ2</accession>
<dbReference type="AlphaFoldDB" id="A0AAN8UCJ2"/>
<keyword evidence="7" id="KW-1185">Reference proteome</keyword>
<keyword evidence="2" id="KW-1133">Transmembrane helix</keyword>
<gene>
    <name evidence="6" type="ORF">RDI58_001894</name>
</gene>
<dbReference type="InterPro" id="IPR045894">
    <property type="entry name" value="At5g08430-like"/>
</dbReference>
<dbReference type="Proteomes" id="UP001371456">
    <property type="component" value="Unassembled WGS sequence"/>
</dbReference>
<dbReference type="Pfam" id="PF03126">
    <property type="entry name" value="Plus-3"/>
    <property type="match status" value="1"/>
</dbReference>
<evidence type="ECO:0000256" key="2">
    <source>
        <dbReference type="SAM" id="Phobius"/>
    </source>
</evidence>
<feature type="region of interest" description="Disordered" evidence="1">
    <location>
        <begin position="114"/>
        <end position="146"/>
    </location>
</feature>
<feature type="compositionally biased region" description="Basic residues" evidence="1">
    <location>
        <begin position="135"/>
        <end position="146"/>
    </location>
</feature>
<dbReference type="InterPro" id="IPR004343">
    <property type="entry name" value="Plus-3_dom"/>
</dbReference>
<keyword evidence="2" id="KW-0472">Membrane</keyword>
<evidence type="ECO:0000259" key="4">
    <source>
        <dbReference type="PROSITE" id="PS51360"/>
    </source>
</evidence>
<reference evidence="6 7" key="1">
    <citation type="submission" date="2024-02" db="EMBL/GenBank/DDBJ databases">
        <title>de novo genome assembly of Solanum bulbocastanum strain 11H21.</title>
        <authorList>
            <person name="Hosaka A.J."/>
        </authorList>
    </citation>
    <scope>NUCLEOTIDE SEQUENCE [LARGE SCALE GENOMIC DNA]</scope>
    <source>
        <tissue evidence="6">Young leaves</tissue>
    </source>
</reference>
<keyword evidence="2" id="KW-0812">Transmembrane</keyword>
<feature type="compositionally biased region" description="Polar residues" evidence="1">
    <location>
        <begin position="441"/>
        <end position="450"/>
    </location>
</feature>
<dbReference type="PROSITE" id="PS51925">
    <property type="entry name" value="SWIB_MDM2"/>
    <property type="match status" value="1"/>
</dbReference>
<dbReference type="InterPro" id="IPR003169">
    <property type="entry name" value="GYF"/>
</dbReference>
<dbReference type="InterPro" id="IPR035445">
    <property type="entry name" value="GYF-like_dom_sf"/>
</dbReference>
<dbReference type="PANTHER" id="PTHR46851">
    <property type="entry name" value="OS01G0884500 PROTEIN"/>
    <property type="match status" value="1"/>
</dbReference>
<dbReference type="SUPFAM" id="SSF159042">
    <property type="entry name" value="Plus3-like"/>
    <property type="match status" value="1"/>
</dbReference>
<protein>
    <recommendedName>
        <fullName evidence="8">SWIB complex BAF60b domain-containing protein</fullName>
    </recommendedName>
</protein>
<sequence length="635" mass="72081">MDGNSFWVEEVKDQLPVSLKRKRNVRIKKLEFVGWGSKPLIEFLQSIGKDTSRSYSQQEVTAIVTEYVNSNGLLNPQKKKRVMCDAQLHSLFGKKVIPRLKIYDLLEVHFSENHNESEDESSDSSKEEDVLIASKGRKSTGSPKKKVPVVPKSCFAAVIAENIKLVYLKRSLVQDLLKTCESFEDKIVGSFVRVKSDPNDYFQKNSHQLQQVEGVKKVMAASDAAFEIHLQLSNLMKDIPISSLSDDNFYEEECEDLRERIKAGFLKRPTVVRYLKHQQVFHSTIYLDNRDISEGNGAWFKTRWIMGPPSTLLLSNRTFLSFYIFFFLCFTSPIFICLTSLSCQSWSLSQKRKFCTRISLSIGLREKLCCYKSTLIMPMKRDGANMFEFLERKQLLHTKKEQDRLFSVMPNVVAEELEPEVKTVDALEENVVEQERENGCSPKSTANGATDISGAGDTMIPSNRIFVNGDAFTADENGDMMVPSDRRFVSGDASIANGNDQQADMIQEQRDSTISARVERGEEMQVVASGEDVVTHQVQVQATQTEVIELSDDDPDGEDQRYGNQSTDVMNPDVAIWHYVDPRGIIQGPFSLTLLKYWSDAGYYFGPGFSVWKVDQSPQEAVLLVDLLRHFFPIQ</sequence>
<evidence type="ECO:0000256" key="1">
    <source>
        <dbReference type="SAM" id="MobiDB-lite"/>
    </source>
</evidence>
<dbReference type="Gene3D" id="1.10.245.10">
    <property type="entry name" value="SWIB/MDM2 domain"/>
    <property type="match status" value="1"/>
</dbReference>
<dbReference type="PROSITE" id="PS50829">
    <property type="entry name" value="GYF"/>
    <property type="match status" value="1"/>
</dbReference>
<feature type="domain" description="GYF" evidence="3">
    <location>
        <begin position="574"/>
        <end position="629"/>
    </location>
</feature>
<dbReference type="SMART" id="SM00444">
    <property type="entry name" value="GYF"/>
    <property type="match status" value="1"/>
</dbReference>
<dbReference type="PROSITE" id="PS51360">
    <property type="entry name" value="PLUS3"/>
    <property type="match status" value="1"/>
</dbReference>
<dbReference type="SMART" id="SM00719">
    <property type="entry name" value="Plus3"/>
    <property type="match status" value="1"/>
</dbReference>
<comment type="caution">
    <text evidence="6">The sequence shown here is derived from an EMBL/GenBank/DDBJ whole genome shotgun (WGS) entry which is preliminary data.</text>
</comment>
<dbReference type="GO" id="GO:0003677">
    <property type="term" value="F:DNA binding"/>
    <property type="evidence" value="ECO:0007669"/>
    <property type="project" value="InterPro"/>
</dbReference>
<dbReference type="InterPro" id="IPR036885">
    <property type="entry name" value="SWIB_MDM2_dom_sf"/>
</dbReference>
<dbReference type="EMBL" id="JBANQN010000001">
    <property type="protein sequence ID" value="KAK6804110.1"/>
    <property type="molecule type" value="Genomic_DNA"/>
</dbReference>
<dbReference type="SUPFAM" id="SSF47592">
    <property type="entry name" value="SWIB/MDM2 domain"/>
    <property type="match status" value="1"/>
</dbReference>
<proteinExistence type="predicted"/>
<dbReference type="Gene3D" id="3.90.70.200">
    <property type="entry name" value="Plus-3 domain"/>
    <property type="match status" value="1"/>
</dbReference>
<feature type="transmembrane region" description="Helical" evidence="2">
    <location>
        <begin position="320"/>
        <end position="343"/>
    </location>
</feature>
<dbReference type="InterPro" id="IPR003121">
    <property type="entry name" value="SWIB_MDM2_domain"/>
</dbReference>
<evidence type="ECO:0000313" key="7">
    <source>
        <dbReference type="Proteomes" id="UP001371456"/>
    </source>
</evidence>
<dbReference type="Pfam" id="PF02213">
    <property type="entry name" value="GYF"/>
    <property type="match status" value="1"/>
</dbReference>